<evidence type="ECO:0000313" key="2">
    <source>
        <dbReference type="Proteomes" id="UP001174909"/>
    </source>
</evidence>
<keyword evidence="2" id="KW-1185">Reference proteome</keyword>
<dbReference type="Proteomes" id="UP001174909">
    <property type="component" value="Unassembled WGS sequence"/>
</dbReference>
<gene>
    <name evidence="1" type="ORF">GBAR_LOCUS12201</name>
</gene>
<feature type="non-terminal residue" evidence="1">
    <location>
        <position position="1"/>
    </location>
</feature>
<proteinExistence type="predicted"/>
<comment type="caution">
    <text evidence="1">The sequence shown here is derived from an EMBL/GenBank/DDBJ whole genome shotgun (WGS) entry which is preliminary data.</text>
</comment>
<organism evidence="1 2">
    <name type="scientific">Geodia barretti</name>
    <name type="common">Barrett's horny sponge</name>
    <dbReference type="NCBI Taxonomy" id="519541"/>
    <lineage>
        <taxon>Eukaryota</taxon>
        <taxon>Metazoa</taxon>
        <taxon>Porifera</taxon>
        <taxon>Demospongiae</taxon>
        <taxon>Heteroscleromorpha</taxon>
        <taxon>Tetractinellida</taxon>
        <taxon>Astrophorina</taxon>
        <taxon>Geodiidae</taxon>
        <taxon>Geodia</taxon>
    </lineage>
</organism>
<dbReference type="EMBL" id="CASHTH010001826">
    <property type="protein sequence ID" value="CAI8020389.1"/>
    <property type="molecule type" value="Genomic_DNA"/>
</dbReference>
<name>A0AA35S032_GEOBA</name>
<evidence type="ECO:0000313" key="1">
    <source>
        <dbReference type="EMBL" id="CAI8020389.1"/>
    </source>
</evidence>
<protein>
    <submittedName>
        <fullName evidence="1">Uncharacterized protein</fullName>
    </submittedName>
</protein>
<dbReference type="AlphaFoldDB" id="A0AA35S032"/>
<reference evidence="1" key="1">
    <citation type="submission" date="2023-03" db="EMBL/GenBank/DDBJ databases">
        <authorList>
            <person name="Steffen K."/>
            <person name="Cardenas P."/>
        </authorList>
    </citation>
    <scope>NUCLEOTIDE SEQUENCE</scope>
</reference>
<sequence>LNFPVAKKAIHSKFFLKNEDEILKAENIRKLFAILGRYCNYCNYEIIVHVVKRYGDVKLKTRITMYCDSIRKFEISTTVFVYLHAISALPDGEICKGFTQMAMKINKPTSVCTLFEIRQLKEAIAENASVHSYGVYIESC</sequence>
<accession>A0AA35S032</accession>